<dbReference type="RefSeq" id="XP_025370910.1">
    <property type="nucleotide sequence ID" value="XM_025517536.1"/>
</dbReference>
<reference evidence="1 2" key="1">
    <citation type="journal article" date="2018" name="Mol. Biol. Evol.">
        <title>Broad Genomic Sampling Reveals a Smut Pathogenic Ancestry of the Fungal Clade Ustilaginomycotina.</title>
        <authorList>
            <person name="Kijpornyongpan T."/>
            <person name="Mondo S.J."/>
            <person name="Barry K."/>
            <person name="Sandor L."/>
            <person name="Lee J."/>
            <person name="Lipzen A."/>
            <person name="Pangilinan J."/>
            <person name="LaButti K."/>
            <person name="Hainaut M."/>
            <person name="Henrissat B."/>
            <person name="Grigoriev I.V."/>
            <person name="Spatafora J.W."/>
            <person name="Aime M.C."/>
        </authorList>
    </citation>
    <scope>NUCLEOTIDE SEQUENCE [LARGE SCALE GENOMIC DNA]</scope>
    <source>
        <strain evidence="1 2">MCA 4658</strain>
    </source>
</reference>
<gene>
    <name evidence="1" type="ORF">IE81DRAFT_67725</name>
</gene>
<dbReference type="InParanoid" id="A0A316W1T8"/>
<dbReference type="AlphaFoldDB" id="A0A316W1T8"/>
<name>A0A316W1T8_9BASI</name>
<sequence>MSETQGALHSTKLITTASLKLELCCSDVASALVPSRSRALSSSTPSRVHPKKGTTRAQCVVLQVGASHTAKRTYKTPSSTAGTSTPFLHRRSSATSVFLPKRDSSSSRRKGWRSSVWNASFLFSQQFDITSRERAAPLALLKQSTSQADVFSRIAEETSCYCTPTLTLSRLHASRLHSEKLAVGTTLGSVRRPC</sequence>
<organism evidence="1 2">
    <name type="scientific">Ceraceosorus guamensis</name>
    <dbReference type="NCBI Taxonomy" id="1522189"/>
    <lineage>
        <taxon>Eukaryota</taxon>
        <taxon>Fungi</taxon>
        <taxon>Dikarya</taxon>
        <taxon>Basidiomycota</taxon>
        <taxon>Ustilaginomycotina</taxon>
        <taxon>Exobasidiomycetes</taxon>
        <taxon>Ceraceosorales</taxon>
        <taxon>Ceraceosoraceae</taxon>
        <taxon>Ceraceosorus</taxon>
    </lineage>
</organism>
<evidence type="ECO:0000313" key="1">
    <source>
        <dbReference type="EMBL" id="PWN43750.1"/>
    </source>
</evidence>
<keyword evidence="2" id="KW-1185">Reference proteome</keyword>
<dbReference type="GeneID" id="37039406"/>
<dbReference type="Proteomes" id="UP000245783">
    <property type="component" value="Unassembled WGS sequence"/>
</dbReference>
<protein>
    <submittedName>
        <fullName evidence="1">Uncharacterized protein</fullName>
    </submittedName>
</protein>
<dbReference type="EMBL" id="KZ819367">
    <property type="protein sequence ID" value="PWN43750.1"/>
    <property type="molecule type" value="Genomic_DNA"/>
</dbReference>
<accession>A0A316W1T8</accession>
<proteinExistence type="predicted"/>
<evidence type="ECO:0000313" key="2">
    <source>
        <dbReference type="Proteomes" id="UP000245783"/>
    </source>
</evidence>